<dbReference type="InterPro" id="IPR000515">
    <property type="entry name" value="MetI-like"/>
</dbReference>
<feature type="transmembrane region" description="Helical" evidence="7">
    <location>
        <begin position="265"/>
        <end position="288"/>
    </location>
</feature>
<feature type="transmembrane region" description="Helical" evidence="7">
    <location>
        <begin position="208"/>
        <end position="231"/>
    </location>
</feature>
<dbReference type="CDD" id="cd06261">
    <property type="entry name" value="TM_PBP2"/>
    <property type="match status" value="1"/>
</dbReference>
<dbReference type="Pfam" id="PF00528">
    <property type="entry name" value="BPD_transp_1"/>
    <property type="match status" value="1"/>
</dbReference>
<evidence type="ECO:0000256" key="6">
    <source>
        <dbReference type="ARBA" id="ARBA00023136"/>
    </source>
</evidence>
<evidence type="ECO:0000313" key="9">
    <source>
        <dbReference type="EMBL" id="CAA9570660.1"/>
    </source>
</evidence>
<feature type="transmembrane region" description="Helical" evidence="7">
    <location>
        <begin position="33"/>
        <end position="55"/>
    </location>
</feature>
<dbReference type="AlphaFoldDB" id="A0A6J4V920"/>
<feature type="transmembrane region" description="Helical" evidence="7">
    <location>
        <begin position="100"/>
        <end position="119"/>
    </location>
</feature>
<feature type="domain" description="ABC transmembrane type-1" evidence="8">
    <location>
        <begin position="96"/>
        <end position="289"/>
    </location>
</feature>
<comment type="similarity">
    <text evidence="7">Belongs to the binding-protein-dependent transport system permease family.</text>
</comment>
<organism evidence="9">
    <name type="scientific">uncultured Thermomicrobiales bacterium</name>
    <dbReference type="NCBI Taxonomy" id="1645740"/>
    <lineage>
        <taxon>Bacteria</taxon>
        <taxon>Pseudomonadati</taxon>
        <taxon>Thermomicrobiota</taxon>
        <taxon>Thermomicrobia</taxon>
        <taxon>Thermomicrobiales</taxon>
        <taxon>environmental samples</taxon>
    </lineage>
</organism>
<sequence>MAAPVYQAPPMPTDAEIARDVRREKRGRIGGRGALYLAATAFALFAALPFAWMLLTVFKQNSDLYDPNLNPFLYNDPPTLQNIGYLFAQTEYATFIRNTLLVAVLVVVITLLAAVPAAYSLTRLAGRWGESLGIAIFLVYLVPPTLLFIPLSRVVADLGLRNSVWSLVVVYPSFTIPFCTWLLMGFFKSIPWDIEEQAMIDGYSRIGAIWRTVLPISIPGLLTVVVFSFALTMHEFVYALAFVTSSAQKTVSIGVTTELIRGDVYFWQSLMAAAALVAIPIALLYNAFLDRFIAGFTMGAVKG</sequence>
<dbReference type="GO" id="GO:0005886">
    <property type="term" value="C:plasma membrane"/>
    <property type="evidence" value="ECO:0007669"/>
    <property type="project" value="UniProtKB-SubCell"/>
</dbReference>
<dbReference type="PANTHER" id="PTHR32243:SF18">
    <property type="entry name" value="INNER MEMBRANE ABC TRANSPORTER PERMEASE PROTEIN YCJP"/>
    <property type="match status" value="1"/>
</dbReference>
<reference evidence="9" key="1">
    <citation type="submission" date="2020-02" db="EMBL/GenBank/DDBJ databases">
        <authorList>
            <person name="Meier V. D."/>
        </authorList>
    </citation>
    <scope>NUCLEOTIDE SEQUENCE</scope>
    <source>
        <strain evidence="9">AVDCRST_MAG59</strain>
    </source>
</reference>
<protein>
    <submittedName>
        <fullName evidence="9">ABC transporter, permease protein 2 (Cluster 1, maltose/g3p/polyamine/iron)</fullName>
    </submittedName>
</protein>
<keyword evidence="4 7" id="KW-0812">Transmembrane</keyword>
<gene>
    <name evidence="9" type="ORF">AVDCRST_MAG59-3512</name>
</gene>
<feature type="transmembrane region" description="Helical" evidence="7">
    <location>
        <begin position="131"/>
        <end position="152"/>
    </location>
</feature>
<evidence type="ECO:0000259" key="8">
    <source>
        <dbReference type="PROSITE" id="PS50928"/>
    </source>
</evidence>
<dbReference type="PROSITE" id="PS50928">
    <property type="entry name" value="ABC_TM1"/>
    <property type="match status" value="1"/>
</dbReference>
<keyword evidence="2 7" id="KW-0813">Transport</keyword>
<evidence type="ECO:0000256" key="1">
    <source>
        <dbReference type="ARBA" id="ARBA00004651"/>
    </source>
</evidence>
<name>A0A6J4V920_9BACT</name>
<keyword evidence="5 7" id="KW-1133">Transmembrane helix</keyword>
<feature type="transmembrane region" description="Helical" evidence="7">
    <location>
        <begin position="164"/>
        <end position="187"/>
    </location>
</feature>
<dbReference type="GO" id="GO:0055085">
    <property type="term" value="P:transmembrane transport"/>
    <property type="evidence" value="ECO:0007669"/>
    <property type="project" value="InterPro"/>
</dbReference>
<comment type="subcellular location">
    <subcellularLocation>
        <location evidence="1 7">Cell membrane</location>
        <topology evidence="1 7">Multi-pass membrane protein</topology>
    </subcellularLocation>
</comment>
<dbReference type="PANTHER" id="PTHR32243">
    <property type="entry name" value="MALTOSE TRANSPORT SYSTEM PERMEASE-RELATED"/>
    <property type="match status" value="1"/>
</dbReference>
<evidence type="ECO:0000256" key="7">
    <source>
        <dbReference type="RuleBase" id="RU363032"/>
    </source>
</evidence>
<evidence type="ECO:0000256" key="2">
    <source>
        <dbReference type="ARBA" id="ARBA00022448"/>
    </source>
</evidence>
<keyword evidence="6 7" id="KW-0472">Membrane</keyword>
<evidence type="ECO:0000256" key="4">
    <source>
        <dbReference type="ARBA" id="ARBA00022692"/>
    </source>
</evidence>
<dbReference type="Gene3D" id="1.10.3720.10">
    <property type="entry name" value="MetI-like"/>
    <property type="match status" value="1"/>
</dbReference>
<evidence type="ECO:0000256" key="3">
    <source>
        <dbReference type="ARBA" id="ARBA00022475"/>
    </source>
</evidence>
<dbReference type="InterPro" id="IPR050901">
    <property type="entry name" value="BP-dep_ABC_trans_perm"/>
</dbReference>
<dbReference type="InterPro" id="IPR035906">
    <property type="entry name" value="MetI-like_sf"/>
</dbReference>
<accession>A0A6J4V920</accession>
<dbReference type="SUPFAM" id="SSF161098">
    <property type="entry name" value="MetI-like"/>
    <property type="match status" value="1"/>
</dbReference>
<proteinExistence type="inferred from homology"/>
<keyword evidence="3" id="KW-1003">Cell membrane</keyword>
<dbReference type="EMBL" id="CADCWF010000251">
    <property type="protein sequence ID" value="CAA9570660.1"/>
    <property type="molecule type" value="Genomic_DNA"/>
</dbReference>
<evidence type="ECO:0000256" key="5">
    <source>
        <dbReference type="ARBA" id="ARBA00022989"/>
    </source>
</evidence>